<dbReference type="PANTHER" id="PTHR42791:SF1">
    <property type="entry name" value="N-ACETYLTRANSFERASE DOMAIN-CONTAINING PROTEIN"/>
    <property type="match status" value="1"/>
</dbReference>
<dbReference type="PANTHER" id="PTHR42791">
    <property type="entry name" value="GNAT FAMILY ACETYLTRANSFERASE"/>
    <property type="match status" value="1"/>
</dbReference>
<proteinExistence type="predicted"/>
<reference evidence="2 3" key="1">
    <citation type="submission" date="2020-04" db="EMBL/GenBank/DDBJ databases">
        <title>MicrobeNet Type strains.</title>
        <authorList>
            <person name="Nicholson A.C."/>
        </authorList>
    </citation>
    <scope>NUCLEOTIDE SEQUENCE [LARGE SCALE GENOMIC DNA]</scope>
    <source>
        <strain evidence="2 3">DSM 44960</strain>
    </source>
</reference>
<dbReference type="SUPFAM" id="SSF55729">
    <property type="entry name" value="Acyl-CoA N-acyltransferases (Nat)"/>
    <property type="match status" value="1"/>
</dbReference>
<dbReference type="InterPro" id="IPR000182">
    <property type="entry name" value="GNAT_dom"/>
</dbReference>
<dbReference type="InterPro" id="IPR016181">
    <property type="entry name" value="Acyl_CoA_acyltransferase"/>
</dbReference>
<organism evidence="2 3">
    <name type="scientific">Nocardia coubleae</name>
    <dbReference type="NCBI Taxonomy" id="356147"/>
    <lineage>
        <taxon>Bacteria</taxon>
        <taxon>Bacillati</taxon>
        <taxon>Actinomycetota</taxon>
        <taxon>Actinomycetes</taxon>
        <taxon>Mycobacteriales</taxon>
        <taxon>Nocardiaceae</taxon>
        <taxon>Nocardia</taxon>
    </lineage>
</organism>
<evidence type="ECO:0000313" key="2">
    <source>
        <dbReference type="EMBL" id="NKX89704.1"/>
    </source>
</evidence>
<dbReference type="GO" id="GO:0016747">
    <property type="term" value="F:acyltransferase activity, transferring groups other than amino-acyl groups"/>
    <property type="evidence" value="ECO:0007669"/>
    <property type="project" value="InterPro"/>
</dbReference>
<dbReference type="CDD" id="cd04301">
    <property type="entry name" value="NAT_SF"/>
    <property type="match status" value="1"/>
</dbReference>
<dbReference type="AlphaFoldDB" id="A0A846WAL0"/>
<gene>
    <name evidence="2" type="ORF">HGA10_20665</name>
</gene>
<dbReference type="PROSITE" id="PS51186">
    <property type="entry name" value="GNAT"/>
    <property type="match status" value="1"/>
</dbReference>
<name>A0A846WAL0_9NOCA</name>
<dbReference type="InterPro" id="IPR052523">
    <property type="entry name" value="Trichothecene_AcTrans"/>
</dbReference>
<keyword evidence="3" id="KW-1185">Reference proteome</keyword>
<protein>
    <submittedName>
        <fullName evidence="2">GNAT family N-acetyltransferase</fullName>
    </submittedName>
</protein>
<evidence type="ECO:0000259" key="1">
    <source>
        <dbReference type="PROSITE" id="PS51186"/>
    </source>
</evidence>
<sequence>MVNTGRAIDNRRASSAHRQWKVTDVLTTVRAAKQADVGALAETLASAFQHDPVMSWILPDPQRRAAGLPWFFGAMARHYFVPLGACELATRPDGTIGGATLWAPPGPYGSFGADLRAMPGLWRAFGRRILAGKTVGDLLKKHHPSRPHWYLSVIGTAPDVRGGGYGGALLRSRLDRCDAEGTAAYLESSNADNIAYYERFGFVVTGELHLPDGPSVWPMWREPRA</sequence>
<evidence type="ECO:0000313" key="3">
    <source>
        <dbReference type="Proteomes" id="UP000572007"/>
    </source>
</evidence>
<dbReference type="EMBL" id="JAAXOM010000005">
    <property type="protein sequence ID" value="NKX89704.1"/>
    <property type="molecule type" value="Genomic_DNA"/>
</dbReference>
<feature type="domain" description="N-acetyltransferase" evidence="1">
    <location>
        <begin position="27"/>
        <end position="224"/>
    </location>
</feature>
<accession>A0A846WAL0</accession>
<dbReference type="Proteomes" id="UP000572007">
    <property type="component" value="Unassembled WGS sequence"/>
</dbReference>
<comment type="caution">
    <text evidence="2">The sequence shown here is derived from an EMBL/GenBank/DDBJ whole genome shotgun (WGS) entry which is preliminary data.</text>
</comment>
<dbReference type="Pfam" id="PF00583">
    <property type="entry name" value="Acetyltransf_1"/>
    <property type="match status" value="1"/>
</dbReference>
<dbReference type="Gene3D" id="3.40.630.30">
    <property type="match status" value="1"/>
</dbReference>
<keyword evidence="2" id="KW-0808">Transferase</keyword>